<sequence>MSQPVVFVTGASTGIGFEAARKLAAHGFTVYAGARRVEKMEPLRADGVRILPLDVTDEESMGAAVGEVLAAHGRIDILVNNAGYGSYGSLEEVELAEGRRQFEVNLFGLARMTQLVLPAMRAAGRGRIINISSIGGKMYEPLGAWYHATKFAVEGLSDSLRVELKPHGIDVSIIEPGGTQSEWGTISAEGLLANSGSGPYAAQAKVVAAALASTDGSAMSSHPEVIAEAIVHAATSPRPRTRYPVGKGARAILLLRRLLRDRAFDTVLWAIYRRFPG</sequence>
<organism evidence="4 5">
    <name type="scientific">Pseudarthrobacter niigatensis</name>
    <dbReference type="NCBI Taxonomy" id="369935"/>
    <lineage>
        <taxon>Bacteria</taxon>
        <taxon>Bacillati</taxon>
        <taxon>Actinomycetota</taxon>
        <taxon>Actinomycetes</taxon>
        <taxon>Micrococcales</taxon>
        <taxon>Micrococcaceae</taxon>
        <taxon>Pseudarthrobacter</taxon>
    </lineage>
</organism>
<keyword evidence="2" id="KW-0560">Oxidoreductase</keyword>
<comment type="caution">
    <text evidence="4">The sequence shown here is derived from an EMBL/GenBank/DDBJ whole genome shotgun (WGS) entry which is preliminary data.</text>
</comment>
<dbReference type="AlphaFoldDB" id="A0AAJ1WBG3"/>
<dbReference type="SUPFAM" id="SSF51735">
    <property type="entry name" value="NAD(P)-binding Rossmann-fold domains"/>
    <property type="match status" value="1"/>
</dbReference>
<reference evidence="4 5" key="1">
    <citation type="submission" date="2023-07" db="EMBL/GenBank/DDBJ databases">
        <title>Sorghum-associated microbial communities from plants grown in Nebraska, USA.</title>
        <authorList>
            <person name="Schachtman D."/>
        </authorList>
    </citation>
    <scope>NUCLEOTIDE SEQUENCE [LARGE SCALE GENOMIC DNA]</scope>
    <source>
        <strain evidence="4 5">DS1001</strain>
    </source>
</reference>
<dbReference type="PANTHER" id="PTHR44169:SF6">
    <property type="entry name" value="NADPH-DEPENDENT 1-ACYLDIHYDROXYACETONE PHOSPHATE REDUCTASE"/>
    <property type="match status" value="1"/>
</dbReference>
<dbReference type="EMBL" id="JAUSTB010000001">
    <property type="protein sequence ID" value="MDQ0144134.1"/>
    <property type="molecule type" value="Genomic_DNA"/>
</dbReference>
<dbReference type="InterPro" id="IPR002347">
    <property type="entry name" value="SDR_fam"/>
</dbReference>
<dbReference type="Pfam" id="PF00106">
    <property type="entry name" value="adh_short"/>
    <property type="match status" value="1"/>
</dbReference>
<comment type="similarity">
    <text evidence="1 3">Belongs to the short-chain dehydrogenases/reductases (SDR) family.</text>
</comment>
<dbReference type="Proteomes" id="UP001239267">
    <property type="component" value="Unassembled WGS sequence"/>
</dbReference>
<evidence type="ECO:0000313" key="4">
    <source>
        <dbReference type="EMBL" id="MDQ0144134.1"/>
    </source>
</evidence>
<dbReference type="Gene3D" id="3.40.50.720">
    <property type="entry name" value="NAD(P)-binding Rossmann-like Domain"/>
    <property type="match status" value="1"/>
</dbReference>
<dbReference type="PANTHER" id="PTHR44169">
    <property type="entry name" value="NADPH-DEPENDENT 1-ACYLDIHYDROXYACETONE PHOSPHATE REDUCTASE"/>
    <property type="match status" value="1"/>
</dbReference>
<protein>
    <submittedName>
        <fullName evidence="4">NAD(P)-dependent dehydrogenase (Short-subunit alcohol dehydrogenase family)</fullName>
    </submittedName>
</protein>
<dbReference type="InterPro" id="IPR036291">
    <property type="entry name" value="NAD(P)-bd_dom_sf"/>
</dbReference>
<evidence type="ECO:0000256" key="1">
    <source>
        <dbReference type="ARBA" id="ARBA00006484"/>
    </source>
</evidence>
<accession>A0AAJ1WBG3</accession>
<evidence type="ECO:0000313" key="5">
    <source>
        <dbReference type="Proteomes" id="UP001239267"/>
    </source>
</evidence>
<dbReference type="CDD" id="cd05374">
    <property type="entry name" value="17beta-HSD-like_SDR_c"/>
    <property type="match status" value="1"/>
</dbReference>
<dbReference type="NCBIfam" id="NF004826">
    <property type="entry name" value="PRK06182.1"/>
    <property type="match status" value="1"/>
</dbReference>
<dbReference type="RefSeq" id="WP_307356155.1">
    <property type="nucleotide sequence ID" value="NZ_JAUSTB010000001.1"/>
</dbReference>
<evidence type="ECO:0000256" key="3">
    <source>
        <dbReference type="RuleBase" id="RU000363"/>
    </source>
</evidence>
<dbReference type="PRINTS" id="PR00081">
    <property type="entry name" value="GDHRDH"/>
</dbReference>
<dbReference type="GO" id="GO:0016491">
    <property type="term" value="F:oxidoreductase activity"/>
    <property type="evidence" value="ECO:0007669"/>
    <property type="project" value="UniProtKB-KW"/>
</dbReference>
<dbReference type="PRINTS" id="PR00080">
    <property type="entry name" value="SDRFAMILY"/>
</dbReference>
<name>A0AAJ1WBG3_9MICC</name>
<proteinExistence type="inferred from homology"/>
<keyword evidence="5" id="KW-1185">Reference proteome</keyword>
<evidence type="ECO:0000256" key="2">
    <source>
        <dbReference type="ARBA" id="ARBA00023002"/>
    </source>
</evidence>
<gene>
    <name evidence="4" type="ORF">J2T23_000008</name>
</gene>